<organism evidence="2">
    <name type="scientific">bioreactor metagenome</name>
    <dbReference type="NCBI Taxonomy" id="1076179"/>
    <lineage>
        <taxon>unclassified sequences</taxon>
        <taxon>metagenomes</taxon>
        <taxon>ecological metagenomes</taxon>
    </lineage>
</organism>
<protein>
    <recommendedName>
        <fullName evidence="3">DUF669 domain-containing protein</fullName>
    </recommendedName>
</protein>
<feature type="compositionally biased region" description="Low complexity" evidence="1">
    <location>
        <begin position="147"/>
        <end position="175"/>
    </location>
</feature>
<sequence length="204" mass="22616">MTDVNNLQQDHELGWDDEIEKESEFIILPAGDYNFTVGKVERGRFNGSEKMPACYKATVQLMIHSDQGDVPISHNLFLHTKTEGLLSAFFMGIGQKKKGEKLRMNWGAVTGSKGRCKLEVRKFISNKTGEELQSNEVKKFYEPTGFQPAQQAPQHQAQQTNYQAPPVQQPYAAPQNTAPFPTQAPPANQSYPPAGQGGFTPGAF</sequence>
<evidence type="ECO:0000256" key="1">
    <source>
        <dbReference type="SAM" id="MobiDB-lite"/>
    </source>
</evidence>
<evidence type="ECO:0008006" key="3">
    <source>
        <dbReference type="Google" id="ProtNLM"/>
    </source>
</evidence>
<evidence type="ECO:0000313" key="2">
    <source>
        <dbReference type="EMBL" id="MPM73652.1"/>
    </source>
</evidence>
<dbReference type="AlphaFoldDB" id="A0A645C7H5"/>
<gene>
    <name evidence="2" type="ORF">SDC9_120634</name>
</gene>
<reference evidence="2" key="1">
    <citation type="submission" date="2019-08" db="EMBL/GenBank/DDBJ databases">
        <authorList>
            <person name="Kucharzyk K."/>
            <person name="Murdoch R.W."/>
            <person name="Higgins S."/>
            <person name="Loffler F."/>
        </authorList>
    </citation>
    <scope>NUCLEOTIDE SEQUENCE</scope>
</reference>
<feature type="compositionally biased region" description="Polar residues" evidence="1">
    <location>
        <begin position="176"/>
        <end position="191"/>
    </location>
</feature>
<proteinExistence type="predicted"/>
<feature type="region of interest" description="Disordered" evidence="1">
    <location>
        <begin position="147"/>
        <end position="204"/>
    </location>
</feature>
<feature type="compositionally biased region" description="Gly residues" evidence="1">
    <location>
        <begin position="195"/>
        <end position="204"/>
    </location>
</feature>
<comment type="caution">
    <text evidence="2">The sequence shown here is derived from an EMBL/GenBank/DDBJ whole genome shotgun (WGS) entry which is preliminary data.</text>
</comment>
<name>A0A645C7H5_9ZZZZ</name>
<accession>A0A645C7H5</accession>
<dbReference type="EMBL" id="VSSQ01025493">
    <property type="protein sequence ID" value="MPM73652.1"/>
    <property type="molecule type" value="Genomic_DNA"/>
</dbReference>